<feature type="chain" id="PRO_5037046001" description="Prolamin-like domain-containing protein" evidence="3">
    <location>
        <begin position="28"/>
        <end position="288"/>
    </location>
</feature>
<dbReference type="PANTHER" id="PTHR31181:SF67">
    <property type="entry name" value="PROLAMIN-LIKE PROTEIN (DUF1278)"/>
    <property type="match status" value="1"/>
</dbReference>
<accession>A0A922JXM3</accession>
<proteinExistence type="predicted"/>
<dbReference type="AlphaFoldDB" id="A0A922JXM3"/>
<dbReference type="Proteomes" id="UP000811246">
    <property type="component" value="Chromosome 3"/>
</dbReference>
<feature type="signal peptide" evidence="3">
    <location>
        <begin position="1"/>
        <end position="27"/>
    </location>
</feature>
<dbReference type="GO" id="GO:0031982">
    <property type="term" value="C:vesicle"/>
    <property type="evidence" value="ECO:0007669"/>
    <property type="project" value="TreeGrafter"/>
</dbReference>
<dbReference type="PANTHER" id="PTHR31181">
    <property type="entry name" value="EGG CELL-SECRETED PROTEIN 1.4"/>
    <property type="match status" value="1"/>
</dbReference>
<dbReference type="GO" id="GO:0005576">
    <property type="term" value="C:extracellular region"/>
    <property type="evidence" value="ECO:0007669"/>
    <property type="project" value="TreeGrafter"/>
</dbReference>
<evidence type="ECO:0000256" key="3">
    <source>
        <dbReference type="SAM" id="SignalP"/>
    </source>
</evidence>
<dbReference type="InterPro" id="IPR008502">
    <property type="entry name" value="Prolamin-like"/>
</dbReference>
<sequence length="288" mass="31182">MKTATTFFVIFSVSLIFSIQNLSPAYAGQQFNLPPSFQFQLLPPFQFNFPPPSQNGQNPGSPSPFQNGQVDMRKCFSAISKLQPCMMDIINAFLQFRFDAVDQACCTTFMEISDDCIAQQGAVYLQNPELKHHCSSSAPKPPPASPTPNPHAPSTNPNPPAPSTLPSTPSPTPKPPSGSASPLCSATPPPGDQPFALEPPEALPLPEVSGGSNSGGCWLGQGTKSKVWENSVSKIFCEITRTKGVCCNTFKPYEQITESCCVAYKQAWYMDNCKTVCNSNVKPLYFTP</sequence>
<name>A0A922JXM3_CARIL</name>
<dbReference type="EMBL" id="CM031827">
    <property type="protein sequence ID" value="KAG6724086.1"/>
    <property type="molecule type" value="Genomic_DNA"/>
</dbReference>
<protein>
    <recommendedName>
        <fullName evidence="4">Prolamin-like domain-containing protein</fullName>
    </recommendedName>
</protein>
<keyword evidence="1 3" id="KW-0732">Signal</keyword>
<evidence type="ECO:0000256" key="2">
    <source>
        <dbReference type="SAM" id="MobiDB-lite"/>
    </source>
</evidence>
<evidence type="ECO:0000313" key="5">
    <source>
        <dbReference type="EMBL" id="KAG6724086.1"/>
    </source>
</evidence>
<feature type="region of interest" description="Disordered" evidence="2">
    <location>
        <begin position="132"/>
        <end position="209"/>
    </location>
</feature>
<evidence type="ECO:0000256" key="1">
    <source>
        <dbReference type="ARBA" id="ARBA00022729"/>
    </source>
</evidence>
<reference evidence="5" key="1">
    <citation type="submission" date="2021-01" db="EMBL/GenBank/DDBJ databases">
        <authorList>
            <person name="Lovell J.T."/>
            <person name="Bentley N."/>
            <person name="Bhattarai G."/>
            <person name="Jenkins J.W."/>
            <person name="Sreedasyam A."/>
            <person name="Alarcon Y."/>
            <person name="Bock C."/>
            <person name="Boston L."/>
            <person name="Carlson J."/>
            <person name="Cervantes K."/>
            <person name="Clermont K."/>
            <person name="Krom N."/>
            <person name="Kubenka K."/>
            <person name="Mamidi S."/>
            <person name="Mattison C."/>
            <person name="Monteros M."/>
            <person name="Pisani C."/>
            <person name="Plott C."/>
            <person name="Rajasekar S."/>
            <person name="Rhein H.S."/>
            <person name="Rohla C."/>
            <person name="Song M."/>
            <person name="Hilaire R.S."/>
            <person name="Shu S."/>
            <person name="Wells L."/>
            <person name="Wang X."/>
            <person name="Webber J."/>
            <person name="Heerema R.J."/>
            <person name="Klein P."/>
            <person name="Conner P."/>
            <person name="Grauke L."/>
            <person name="Grimwood J."/>
            <person name="Schmutz J."/>
            <person name="Randall J.J."/>
        </authorList>
    </citation>
    <scope>NUCLEOTIDE SEQUENCE</scope>
    <source>
        <tissue evidence="5">Leaf</tissue>
    </source>
</reference>
<dbReference type="GO" id="GO:0009567">
    <property type="term" value="P:double fertilization forming a zygote and endosperm"/>
    <property type="evidence" value="ECO:0007669"/>
    <property type="project" value="TreeGrafter"/>
</dbReference>
<gene>
    <name evidence="5" type="ORF">I3842_03G240500</name>
</gene>
<organism evidence="5 6">
    <name type="scientific">Carya illinoinensis</name>
    <name type="common">Pecan</name>
    <dbReference type="NCBI Taxonomy" id="32201"/>
    <lineage>
        <taxon>Eukaryota</taxon>
        <taxon>Viridiplantae</taxon>
        <taxon>Streptophyta</taxon>
        <taxon>Embryophyta</taxon>
        <taxon>Tracheophyta</taxon>
        <taxon>Spermatophyta</taxon>
        <taxon>Magnoliopsida</taxon>
        <taxon>eudicotyledons</taxon>
        <taxon>Gunneridae</taxon>
        <taxon>Pentapetalae</taxon>
        <taxon>rosids</taxon>
        <taxon>fabids</taxon>
        <taxon>Fagales</taxon>
        <taxon>Juglandaceae</taxon>
        <taxon>Carya</taxon>
    </lineage>
</organism>
<dbReference type="GO" id="GO:0080155">
    <property type="term" value="P:regulation of double fertilization forming a zygote and endosperm"/>
    <property type="evidence" value="ECO:0007669"/>
    <property type="project" value="TreeGrafter"/>
</dbReference>
<dbReference type="Pfam" id="PF05617">
    <property type="entry name" value="Prolamin_like"/>
    <property type="match status" value="1"/>
</dbReference>
<feature type="compositionally biased region" description="Low complexity" evidence="2">
    <location>
        <begin position="196"/>
        <end position="207"/>
    </location>
</feature>
<comment type="caution">
    <text evidence="5">The sequence shown here is derived from an EMBL/GenBank/DDBJ whole genome shotgun (WGS) entry which is preliminary data.</text>
</comment>
<dbReference type="GO" id="GO:2000008">
    <property type="term" value="P:regulation of protein localization to cell surface"/>
    <property type="evidence" value="ECO:0007669"/>
    <property type="project" value="TreeGrafter"/>
</dbReference>
<evidence type="ECO:0000313" key="6">
    <source>
        <dbReference type="Proteomes" id="UP000811246"/>
    </source>
</evidence>
<feature type="domain" description="Prolamin-like" evidence="4">
    <location>
        <begin position="74"/>
        <end position="135"/>
    </location>
</feature>
<feature type="compositionally biased region" description="Pro residues" evidence="2">
    <location>
        <begin position="139"/>
        <end position="176"/>
    </location>
</feature>
<evidence type="ECO:0000259" key="4">
    <source>
        <dbReference type="Pfam" id="PF05617"/>
    </source>
</evidence>